<dbReference type="OrthoDB" id="2014260at2759"/>
<keyword evidence="5" id="KW-0520">NAD</keyword>
<protein>
    <submittedName>
        <fullName evidence="8">(wild Malaysian banana) hypothetical protein</fullName>
    </submittedName>
</protein>
<feature type="compositionally biased region" description="Polar residues" evidence="7">
    <location>
        <begin position="50"/>
        <end position="68"/>
    </location>
</feature>
<sequence>MASLLSFSATLHHNSLSLTSPSAAVARAGPYRLPRIRAVSSAEPQKETPAKSSTEATKTPVPTRSPTSLPKKPVYSMKKGQIVRVDKEKYLNSINYLSVGHPPYYKGLDYIYEDRGLGTPNFRDWGTCSCCLGRDSYCTCMATNRHAYQVGETRLREDVTWEGASSLCSIFAEINDVIHTKVVSCFSYMFNDRYFATKIYVP</sequence>
<dbReference type="Pfam" id="PF11910">
    <property type="entry name" value="NdhO"/>
    <property type="match status" value="1"/>
</dbReference>
<keyword evidence="6" id="KW-0472">Membrane</keyword>
<dbReference type="EMBL" id="HG996468">
    <property type="protein sequence ID" value="CAG1850568.1"/>
    <property type="molecule type" value="Genomic_DNA"/>
</dbReference>
<keyword evidence="4" id="KW-1278">Translocase</keyword>
<feature type="region of interest" description="Disordered" evidence="7">
    <location>
        <begin position="37"/>
        <end position="73"/>
    </location>
</feature>
<dbReference type="PANTHER" id="PTHR36728:SF2">
    <property type="entry name" value="NAD(P)H-QUINONE OXIDOREDUCTASE SUBUNIT O, CHLOROPLASTIC"/>
    <property type="match status" value="1"/>
</dbReference>
<reference evidence="9" key="2">
    <citation type="submission" date="2021-05" db="UniProtKB">
        <authorList>
            <consortium name="EnsemblPlants"/>
        </authorList>
    </citation>
    <scope>IDENTIFICATION</scope>
    <source>
        <strain evidence="9">subsp. malaccensis</strain>
    </source>
</reference>
<dbReference type="GO" id="GO:0016655">
    <property type="term" value="F:oxidoreductase activity, acting on NAD(P)H, quinone or similar compound as acceptor"/>
    <property type="evidence" value="ECO:0007669"/>
    <property type="project" value="InterPro"/>
</dbReference>
<keyword evidence="2" id="KW-0521">NADP</keyword>
<evidence type="ECO:0000313" key="10">
    <source>
        <dbReference type="Proteomes" id="UP000012960"/>
    </source>
</evidence>
<evidence type="ECO:0000256" key="7">
    <source>
        <dbReference type="SAM" id="MobiDB-lite"/>
    </source>
</evidence>
<dbReference type="PANTHER" id="PTHR36728">
    <property type="entry name" value="NAD(P)H-QUINONE OXIDOREDUCTASE SUBUNIT O, CHLOROPLASTIC"/>
    <property type="match status" value="1"/>
</dbReference>
<dbReference type="InterPro" id="IPR020905">
    <property type="entry name" value="NdhO"/>
</dbReference>
<keyword evidence="1" id="KW-0874">Quinone</keyword>
<accession>A0A804IDI8</accession>
<dbReference type="AlphaFoldDB" id="A0A804IDI8"/>
<dbReference type="GO" id="GO:0048038">
    <property type="term" value="F:quinone binding"/>
    <property type="evidence" value="ECO:0007669"/>
    <property type="project" value="UniProtKB-KW"/>
</dbReference>
<evidence type="ECO:0000256" key="2">
    <source>
        <dbReference type="ARBA" id="ARBA00022857"/>
    </source>
</evidence>
<evidence type="ECO:0000256" key="3">
    <source>
        <dbReference type="ARBA" id="ARBA00022957"/>
    </source>
</evidence>
<name>A0A804IDI8_MUSAM</name>
<reference evidence="8" key="1">
    <citation type="submission" date="2021-03" db="EMBL/GenBank/DDBJ databases">
        <authorList>
            <consortium name="Genoscope - CEA"/>
            <person name="William W."/>
        </authorList>
    </citation>
    <scope>NUCLEOTIDE SEQUENCE</scope>
    <source>
        <strain evidence="8">Doubled-haploid Pahang</strain>
    </source>
</reference>
<dbReference type="Gramene" id="Ma03_t18380.1">
    <property type="protein sequence ID" value="Ma03_p18380.1"/>
    <property type="gene ID" value="Ma03_g18380"/>
</dbReference>
<dbReference type="EnsemblPlants" id="Ma03_t18380.1">
    <property type="protein sequence ID" value="Ma03_p18380.1"/>
    <property type="gene ID" value="Ma03_g18380"/>
</dbReference>
<organism evidence="9 10">
    <name type="scientific">Musa acuminata subsp. malaccensis</name>
    <name type="common">Wild banana</name>
    <name type="synonym">Musa malaccensis</name>
    <dbReference type="NCBI Taxonomy" id="214687"/>
    <lineage>
        <taxon>Eukaryota</taxon>
        <taxon>Viridiplantae</taxon>
        <taxon>Streptophyta</taxon>
        <taxon>Embryophyta</taxon>
        <taxon>Tracheophyta</taxon>
        <taxon>Spermatophyta</taxon>
        <taxon>Magnoliopsida</taxon>
        <taxon>Liliopsida</taxon>
        <taxon>Zingiberales</taxon>
        <taxon>Musaceae</taxon>
        <taxon>Musa</taxon>
    </lineage>
</organism>
<evidence type="ECO:0000256" key="6">
    <source>
        <dbReference type="ARBA" id="ARBA00023136"/>
    </source>
</evidence>
<dbReference type="Proteomes" id="UP000012960">
    <property type="component" value="Unplaced"/>
</dbReference>
<evidence type="ECO:0000256" key="4">
    <source>
        <dbReference type="ARBA" id="ARBA00022967"/>
    </source>
</evidence>
<proteinExistence type="predicted"/>
<evidence type="ECO:0000256" key="1">
    <source>
        <dbReference type="ARBA" id="ARBA00022719"/>
    </source>
</evidence>
<evidence type="ECO:0000256" key="5">
    <source>
        <dbReference type="ARBA" id="ARBA00023027"/>
    </source>
</evidence>
<evidence type="ECO:0000313" key="9">
    <source>
        <dbReference type="EnsemblPlants" id="Ma03_p18380.1"/>
    </source>
</evidence>
<keyword evidence="3" id="KW-0618">Plastoquinone</keyword>
<keyword evidence="10" id="KW-1185">Reference proteome</keyword>
<evidence type="ECO:0000313" key="8">
    <source>
        <dbReference type="EMBL" id="CAG1850568.1"/>
    </source>
</evidence>
<gene>
    <name evidence="8" type="ORF">GSMUA_199980.1</name>
</gene>
<dbReference type="GO" id="GO:0005886">
    <property type="term" value="C:plasma membrane"/>
    <property type="evidence" value="ECO:0007669"/>
    <property type="project" value="InterPro"/>
</dbReference>